<evidence type="ECO:0000256" key="8">
    <source>
        <dbReference type="ARBA" id="ARBA00022989"/>
    </source>
</evidence>
<feature type="transmembrane region" description="Helical" evidence="11">
    <location>
        <begin position="296"/>
        <end position="318"/>
    </location>
</feature>
<evidence type="ECO:0000313" key="14">
    <source>
        <dbReference type="EMBL" id="KAG9259015.1"/>
    </source>
</evidence>
<name>A0A9P7ZVJ3_9HYPO</name>
<keyword evidence="10" id="KW-0325">Glycoprotein</keyword>
<feature type="transmembrane region" description="Helical" evidence="11">
    <location>
        <begin position="20"/>
        <end position="42"/>
    </location>
</feature>
<dbReference type="InterPro" id="IPR044726">
    <property type="entry name" value="ABCC_6TM_D2"/>
</dbReference>
<keyword evidence="15" id="KW-1185">Reference proteome</keyword>
<dbReference type="InterPro" id="IPR003593">
    <property type="entry name" value="AAA+_ATPase"/>
</dbReference>
<keyword evidence="3" id="KW-0813">Transport</keyword>
<dbReference type="Pfam" id="PF00664">
    <property type="entry name" value="ABC_membrane"/>
    <property type="match status" value="2"/>
</dbReference>
<comment type="caution">
    <text evidence="14">The sequence shown here is derived from an EMBL/GenBank/DDBJ whole genome shotgun (WGS) entry which is preliminary data.</text>
</comment>
<feature type="domain" description="ABC transmembrane type-1" evidence="13">
    <location>
        <begin position="265"/>
        <end position="539"/>
    </location>
</feature>
<dbReference type="PANTHER" id="PTHR24223:SF399">
    <property type="entry name" value="ABC TRANSPORTER ATNG"/>
    <property type="match status" value="1"/>
</dbReference>
<dbReference type="PROSITE" id="PS00211">
    <property type="entry name" value="ABC_TRANSPORTER_1"/>
    <property type="match status" value="1"/>
</dbReference>
<dbReference type="Pfam" id="PF00005">
    <property type="entry name" value="ABC_tran"/>
    <property type="match status" value="2"/>
</dbReference>
<dbReference type="InterPro" id="IPR011527">
    <property type="entry name" value="ABC1_TM_dom"/>
</dbReference>
<dbReference type="InterPro" id="IPR044746">
    <property type="entry name" value="ABCC_6TM_D1"/>
</dbReference>
<feature type="transmembrane region" description="Helical" evidence="11">
    <location>
        <begin position="522"/>
        <end position="545"/>
    </location>
</feature>
<evidence type="ECO:0000256" key="7">
    <source>
        <dbReference type="ARBA" id="ARBA00022840"/>
    </source>
</evidence>
<dbReference type="SUPFAM" id="SSF90123">
    <property type="entry name" value="ABC transporter transmembrane region"/>
    <property type="match status" value="2"/>
</dbReference>
<evidence type="ECO:0000256" key="6">
    <source>
        <dbReference type="ARBA" id="ARBA00022741"/>
    </source>
</evidence>
<dbReference type="GeneID" id="70296858"/>
<dbReference type="EMBL" id="MU251242">
    <property type="protein sequence ID" value="KAG9259015.1"/>
    <property type="molecule type" value="Genomic_DNA"/>
</dbReference>
<evidence type="ECO:0000259" key="13">
    <source>
        <dbReference type="PROSITE" id="PS50929"/>
    </source>
</evidence>
<dbReference type="InterPro" id="IPR036640">
    <property type="entry name" value="ABC1_TM_sf"/>
</dbReference>
<organism evidence="14 15">
    <name type="scientific">Emericellopsis atlantica</name>
    <dbReference type="NCBI Taxonomy" id="2614577"/>
    <lineage>
        <taxon>Eukaryota</taxon>
        <taxon>Fungi</taxon>
        <taxon>Dikarya</taxon>
        <taxon>Ascomycota</taxon>
        <taxon>Pezizomycotina</taxon>
        <taxon>Sordariomycetes</taxon>
        <taxon>Hypocreomycetidae</taxon>
        <taxon>Hypocreales</taxon>
        <taxon>Bionectriaceae</taxon>
        <taxon>Emericellopsis</taxon>
    </lineage>
</organism>
<dbReference type="PANTHER" id="PTHR24223">
    <property type="entry name" value="ATP-BINDING CASSETTE SUB-FAMILY C"/>
    <property type="match status" value="1"/>
</dbReference>
<dbReference type="GO" id="GO:0016887">
    <property type="term" value="F:ATP hydrolysis activity"/>
    <property type="evidence" value="ECO:0007669"/>
    <property type="project" value="InterPro"/>
</dbReference>
<dbReference type="Gene3D" id="1.20.1560.10">
    <property type="entry name" value="ABC transporter type 1, transmembrane domain"/>
    <property type="match status" value="2"/>
</dbReference>
<dbReference type="SMART" id="SM00382">
    <property type="entry name" value="AAA"/>
    <property type="match status" value="2"/>
</dbReference>
<evidence type="ECO:0000256" key="10">
    <source>
        <dbReference type="ARBA" id="ARBA00023180"/>
    </source>
</evidence>
<dbReference type="InterPro" id="IPR056227">
    <property type="entry name" value="TMD0_ABC"/>
</dbReference>
<dbReference type="GO" id="GO:0005524">
    <property type="term" value="F:ATP binding"/>
    <property type="evidence" value="ECO:0007669"/>
    <property type="project" value="UniProtKB-KW"/>
</dbReference>
<evidence type="ECO:0000256" key="2">
    <source>
        <dbReference type="ARBA" id="ARBA00009726"/>
    </source>
</evidence>
<dbReference type="Gene3D" id="3.40.50.300">
    <property type="entry name" value="P-loop containing nucleotide triphosphate hydrolases"/>
    <property type="match status" value="2"/>
</dbReference>
<evidence type="ECO:0000256" key="9">
    <source>
        <dbReference type="ARBA" id="ARBA00023136"/>
    </source>
</evidence>
<feature type="transmembrane region" description="Helical" evidence="11">
    <location>
        <begin position="1095"/>
        <end position="1123"/>
    </location>
</feature>
<evidence type="ECO:0000259" key="12">
    <source>
        <dbReference type="PROSITE" id="PS50893"/>
    </source>
</evidence>
<sequence>MVSDNHFGPRLPGLFDFTILFEQSILSLLPTTLFVLLTPLRIIPLAKTKNKVAHGKHLYSKEAAIFVYACLQITLLVLWIKAPAPKAKTSVAEPTVAIIEAVAIAVLSYFEHVKSTRPSVLLNGYLVLTTILDIALSRTFWIRDGANAIAGVFTTSLLCKSALLVLEELPKTPLLADRTYSKETSSGIISRSLFWWLNGLFCRGAKHLITIDDLDNINHKLNSESLHDRLNARWESHSKESSLALLSCTFGTYKWQFAAGVIPRLLYSGFNFAQPFLIREVITYIGSSEGAWSTQIASGLIGATVLIFIGRAVAGLWYRHTLNQMVTMYRGSLVSLIYQKTLELQTTSIKENAPVTLMSTDVEQLLGATGLHEIWACFIELPVGVYILYRQVGLPSLFILIPTIVTTLLSGALAPAMEPAQMAWNAAVQERVGQASGMLRQMKGVKMMGLTDYFQQVIRSLRIREIKTSRRVRWLLTGLTTLSSVSWDITPLIVILAAIYWTKAGEGLSITEAFTSLSIISLATQPIIMLIVSLTQAAGICGSFMRIQTFLMLDKHADLRAPVVPEKKHQKDNSPAKAFYLGSLEMEDIVDNENSRLEATGPAVKITDASFKVGEDITLLRDINMEVHRETVSMIVSRVGGGKSSLLKAMVGELAPDSGEVKSAWQSCAYCDQAPWLQNISIRDNIVGLTPLDEVWLSTVISACTLDQDLSLLPKGEDTLVGSGGIALSGGQRQRIALARAVYSRKNLVILDDVFSGLDNKTSRTVFQRLLGPDGLLRKSNATVVLSTSNPDLLSAADHITMLEEGRIVRNQVAYESFKPSDWGALTNGPEASEADEEEEEVVKRIGQLTNTTEDTLQEHDLARQTGDWECYKIYFRSLGWRFASLSFVMISAAVGLETMPRVWLKLWTEKGAASQDAGYTAGYVSFVVAAVLVGVTSLGFFVMVGFEKSASYLHETLLRTVCHAPLYFFTTTESGTILNRFSQDMTLIDQVLPLAAYMTAMLLLRAVAQTGIIASGASYVAAVIPFIAMALLFVQKYYLRTSRQMRFLDLEMKAPLYTHFTETVAGVATVRAFGWARPFQEANTRKLDVSQKPYYLMMCLQLWLQLVLDLFVAGLAVVLVSVALKVQNSTSQGAIALAMVNLLDFGQTLTILIGQWTELETSLGAIARLKLFVQETPNEDKKEEVGGTANEWPARGAITFEGVTAAYSDGGKPVLHDISHGIAPGQKVAICGRSGCGKSSLLLSILRLLELQHGTIRIDGVDLSTLPRQLIRSRLATVPQDPIEITGSVRANLDPETQVQCDETLVAALQRTNIWPLVEARGGLDADMAELGLSTGQKQLFCLARCLLSRSKVLLLDEPTSSVDRESDMEIRKVLKRQFEGRTVLEVAHRLDVLKEYDLVIVMGEGKILESGRPEVLLAQESELRSLWASQGL</sequence>
<dbReference type="GO" id="GO:0005886">
    <property type="term" value="C:plasma membrane"/>
    <property type="evidence" value="ECO:0007669"/>
    <property type="project" value="UniProtKB-SubCell"/>
</dbReference>
<dbReference type="InterPro" id="IPR017871">
    <property type="entry name" value="ABC_transporter-like_CS"/>
</dbReference>
<dbReference type="RefSeq" id="XP_046122939.1">
    <property type="nucleotide sequence ID" value="XM_046265955.1"/>
</dbReference>
<feature type="transmembrane region" description="Helical" evidence="11">
    <location>
        <begin position="392"/>
        <end position="414"/>
    </location>
</feature>
<gene>
    <name evidence="14" type="ORF">F5Z01DRAFT_685071</name>
</gene>
<dbReference type="InterPro" id="IPR003439">
    <property type="entry name" value="ABC_transporter-like_ATP-bd"/>
</dbReference>
<dbReference type="Proteomes" id="UP000887229">
    <property type="component" value="Unassembled WGS sequence"/>
</dbReference>
<evidence type="ECO:0000256" key="3">
    <source>
        <dbReference type="ARBA" id="ARBA00022448"/>
    </source>
</evidence>
<feature type="domain" description="ABC transporter" evidence="12">
    <location>
        <begin position="1199"/>
        <end position="1431"/>
    </location>
</feature>
<feature type="domain" description="ABC transmembrane type-1" evidence="13">
    <location>
        <begin position="886"/>
        <end position="1162"/>
    </location>
</feature>
<evidence type="ECO:0000256" key="1">
    <source>
        <dbReference type="ARBA" id="ARBA00004651"/>
    </source>
</evidence>
<keyword evidence="4" id="KW-1003">Cell membrane</keyword>
<dbReference type="CDD" id="cd18580">
    <property type="entry name" value="ABC_6TM_ABCC_D2"/>
    <property type="match status" value="1"/>
</dbReference>
<comment type="similarity">
    <text evidence="2">Belongs to the ABC transporter superfamily. ABCC family. Conjugate transporter (TC 3.A.1.208) subfamily.</text>
</comment>
<feature type="transmembrane region" description="Helical" evidence="11">
    <location>
        <begin position="122"/>
        <end position="142"/>
    </location>
</feature>
<feature type="transmembrane region" description="Helical" evidence="11">
    <location>
        <begin position="988"/>
        <end position="1007"/>
    </location>
</feature>
<feature type="transmembrane region" description="Helical" evidence="11">
    <location>
        <begin position="883"/>
        <end position="904"/>
    </location>
</feature>
<dbReference type="Pfam" id="PF24357">
    <property type="entry name" value="TMD0_ABC"/>
    <property type="match status" value="1"/>
</dbReference>
<evidence type="ECO:0000256" key="5">
    <source>
        <dbReference type="ARBA" id="ARBA00022692"/>
    </source>
</evidence>
<feature type="transmembrane region" description="Helical" evidence="11">
    <location>
        <begin position="474"/>
        <end position="502"/>
    </location>
</feature>
<protein>
    <submittedName>
        <fullName evidence="14">P-loop containing nucleoside triphosphate hydrolase protein</fullName>
    </submittedName>
</protein>
<accession>A0A9P7ZVJ3</accession>
<reference evidence="14" key="1">
    <citation type="journal article" date="2021" name="IMA Fungus">
        <title>Genomic characterization of three marine fungi, including Emericellopsis atlantica sp. nov. with signatures of a generalist lifestyle and marine biomass degradation.</title>
        <authorList>
            <person name="Hagestad O.C."/>
            <person name="Hou L."/>
            <person name="Andersen J.H."/>
            <person name="Hansen E.H."/>
            <person name="Altermark B."/>
            <person name="Li C."/>
            <person name="Kuhnert E."/>
            <person name="Cox R.J."/>
            <person name="Crous P.W."/>
            <person name="Spatafora J.W."/>
            <person name="Lail K."/>
            <person name="Amirebrahimi M."/>
            <person name="Lipzen A."/>
            <person name="Pangilinan J."/>
            <person name="Andreopoulos W."/>
            <person name="Hayes R.D."/>
            <person name="Ng V."/>
            <person name="Grigoriev I.V."/>
            <person name="Jackson S.A."/>
            <person name="Sutton T.D.S."/>
            <person name="Dobson A.D.W."/>
            <person name="Rama T."/>
        </authorList>
    </citation>
    <scope>NUCLEOTIDE SEQUENCE</scope>
    <source>
        <strain evidence="14">TS7</strain>
    </source>
</reference>
<dbReference type="FunFam" id="3.40.50.300:FF:002145">
    <property type="entry name" value="ABC transporter (MsbA subfamily)"/>
    <property type="match status" value="1"/>
</dbReference>
<dbReference type="GO" id="GO:0140359">
    <property type="term" value="F:ABC-type transporter activity"/>
    <property type="evidence" value="ECO:0007669"/>
    <property type="project" value="InterPro"/>
</dbReference>
<keyword evidence="5 11" id="KW-0812">Transmembrane</keyword>
<keyword evidence="9 11" id="KW-0472">Membrane</keyword>
<evidence type="ECO:0000313" key="15">
    <source>
        <dbReference type="Proteomes" id="UP000887229"/>
    </source>
</evidence>
<dbReference type="CDD" id="cd03250">
    <property type="entry name" value="ABCC_MRP_domain1"/>
    <property type="match status" value="1"/>
</dbReference>
<dbReference type="PROSITE" id="PS50929">
    <property type="entry name" value="ABC_TM1F"/>
    <property type="match status" value="2"/>
</dbReference>
<keyword evidence="8 11" id="KW-1133">Transmembrane helix</keyword>
<feature type="transmembrane region" description="Helical" evidence="11">
    <location>
        <begin position="63"/>
        <end position="80"/>
    </location>
</feature>
<dbReference type="FunFam" id="1.20.1560.10:FF:000066">
    <property type="entry name" value="ABC multidrug transporter (Eurofung)"/>
    <property type="match status" value="1"/>
</dbReference>
<dbReference type="PROSITE" id="PS50893">
    <property type="entry name" value="ABC_TRANSPORTER_2"/>
    <property type="match status" value="2"/>
</dbReference>
<comment type="subcellular location">
    <subcellularLocation>
        <location evidence="1">Cell membrane</location>
        <topology evidence="1">Multi-pass membrane protein</topology>
    </subcellularLocation>
</comment>
<dbReference type="InterPro" id="IPR050173">
    <property type="entry name" value="ABC_transporter_C-like"/>
</dbReference>
<dbReference type="InterPro" id="IPR027417">
    <property type="entry name" value="P-loop_NTPase"/>
</dbReference>
<feature type="transmembrane region" description="Helical" evidence="11">
    <location>
        <begin position="924"/>
        <end position="947"/>
    </location>
</feature>
<dbReference type="OrthoDB" id="6500128at2759"/>
<keyword evidence="6" id="KW-0547">Nucleotide-binding</keyword>
<dbReference type="CDD" id="cd18579">
    <property type="entry name" value="ABC_6TM_ABCC_D1"/>
    <property type="match status" value="1"/>
</dbReference>
<dbReference type="SUPFAM" id="SSF52540">
    <property type="entry name" value="P-loop containing nucleoside triphosphate hydrolases"/>
    <property type="match status" value="2"/>
</dbReference>
<keyword evidence="7" id="KW-0067">ATP-binding</keyword>
<proteinExistence type="inferred from homology"/>
<evidence type="ECO:0000256" key="4">
    <source>
        <dbReference type="ARBA" id="ARBA00022475"/>
    </source>
</evidence>
<evidence type="ECO:0000256" key="11">
    <source>
        <dbReference type="SAM" id="Phobius"/>
    </source>
</evidence>
<keyword evidence="14" id="KW-0378">Hydrolase</keyword>
<feature type="transmembrane region" description="Helical" evidence="11">
    <location>
        <begin position="92"/>
        <end position="110"/>
    </location>
</feature>
<feature type="domain" description="ABC transporter" evidence="12">
    <location>
        <begin position="604"/>
        <end position="830"/>
    </location>
</feature>
<feature type="transmembrane region" description="Helical" evidence="11">
    <location>
        <begin position="1013"/>
        <end position="1035"/>
    </location>
</feature>